<evidence type="ECO:0000313" key="19">
    <source>
        <dbReference type="Proteomes" id="UP000706333"/>
    </source>
</evidence>
<dbReference type="InterPro" id="IPR036291">
    <property type="entry name" value="NAD(P)-bd_dom_sf"/>
</dbReference>
<dbReference type="HAMAP" id="MF_00394">
    <property type="entry name" value="NAD_Glyc3P_dehydrog"/>
    <property type="match status" value="1"/>
</dbReference>
<evidence type="ECO:0000256" key="9">
    <source>
        <dbReference type="ARBA" id="ARBA00023264"/>
    </source>
</evidence>
<feature type="binding site" evidence="10">
    <location>
        <position position="299"/>
    </location>
    <ligand>
        <name>NADPH</name>
        <dbReference type="ChEBI" id="CHEBI:57783"/>
    </ligand>
</feature>
<dbReference type="PROSITE" id="PS00957">
    <property type="entry name" value="NAD_G3PDH"/>
    <property type="match status" value="1"/>
</dbReference>
<proteinExistence type="inferred from homology"/>
<protein>
    <recommendedName>
        <fullName evidence="10">Glycerol-3-phosphate dehydrogenase [NAD(P)+]</fullName>
        <ecNumber evidence="10">1.1.1.94</ecNumber>
    </recommendedName>
    <alternativeName>
        <fullName evidence="10">NAD(P)(+)-dependent glycerol-3-phosphate dehydrogenase</fullName>
    </alternativeName>
    <alternativeName>
        <fullName evidence="10">NAD(P)H-dependent dihydroxyacetone-phosphate reductase</fullName>
    </alternativeName>
</protein>
<feature type="binding site" evidence="12">
    <location>
        <position position="119"/>
    </location>
    <ligand>
        <name>substrate</name>
    </ligand>
</feature>
<feature type="binding site" evidence="13">
    <location>
        <position position="151"/>
    </location>
    <ligand>
        <name>NAD(+)</name>
        <dbReference type="ChEBI" id="CHEBI:57540"/>
    </ligand>
</feature>
<comment type="function">
    <text evidence="10">Catalyzes the reduction of the glycolytic intermediate dihydroxyacetone phosphate (DHAP) to sn-glycerol 3-phosphate (G3P), the key precursor for phospholipid synthesis.</text>
</comment>
<feature type="domain" description="Glycerol-3-phosphate dehydrogenase NAD-dependent N-terminal" evidence="16">
    <location>
        <begin position="17"/>
        <end position="167"/>
    </location>
</feature>
<evidence type="ECO:0000256" key="10">
    <source>
        <dbReference type="HAMAP-Rule" id="MF_00394"/>
    </source>
</evidence>
<dbReference type="Pfam" id="PF07479">
    <property type="entry name" value="NAD_Gly3P_dh_C"/>
    <property type="match status" value="1"/>
</dbReference>
<reference evidence="18" key="2">
    <citation type="journal article" date="2020" name="Microorganisms">
        <title>Osmotic Adaptation and Compatible Solute Biosynthesis of Phototrophic Bacteria as Revealed from Genome Analyses.</title>
        <authorList>
            <person name="Imhoff J.F."/>
            <person name="Rahn T."/>
            <person name="Kunzel S."/>
            <person name="Keller A."/>
            <person name="Neulinger S.C."/>
        </authorList>
    </citation>
    <scope>NUCLEOTIDE SEQUENCE</scope>
    <source>
        <strain evidence="18">LMG 28126</strain>
    </source>
</reference>
<dbReference type="Gene3D" id="3.40.50.720">
    <property type="entry name" value="NAD(P)-binding Rossmann-like Domain"/>
    <property type="match status" value="1"/>
</dbReference>
<evidence type="ECO:0000256" key="7">
    <source>
        <dbReference type="ARBA" id="ARBA00023098"/>
    </source>
</evidence>
<keyword evidence="7 10" id="KW-0443">Lipid metabolism</keyword>
<dbReference type="EC" id="1.1.1.94" evidence="10"/>
<dbReference type="EMBL" id="NHSD01000171">
    <property type="protein sequence ID" value="MBK5926821.1"/>
    <property type="molecule type" value="Genomic_DNA"/>
</dbReference>
<dbReference type="PRINTS" id="PR00077">
    <property type="entry name" value="GPDHDRGNASE"/>
</dbReference>
<feature type="binding site" evidence="12">
    <location>
        <begin position="273"/>
        <end position="274"/>
    </location>
    <ligand>
        <name>substrate</name>
    </ligand>
</feature>
<feature type="binding site" evidence="10">
    <location>
        <position position="45"/>
    </location>
    <ligand>
        <name>NADPH</name>
        <dbReference type="ChEBI" id="CHEBI:57783"/>
    </ligand>
</feature>
<comment type="subcellular location">
    <subcellularLocation>
        <location evidence="10">Cytoplasm</location>
    </subcellularLocation>
</comment>
<evidence type="ECO:0000256" key="5">
    <source>
        <dbReference type="ARBA" id="ARBA00023002"/>
    </source>
</evidence>
<feature type="binding site" evidence="13">
    <location>
        <begin position="21"/>
        <end position="26"/>
    </location>
    <ligand>
        <name>NAD(+)</name>
        <dbReference type="ChEBI" id="CHEBI:57540"/>
    </ligand>
</feature>
<feature type="binding site" evidence="10">
    <location>
        <position position="147"/>
    </location>
    <ligand>
        <name>sn-glycerol 3-phosphate</name>
        <dbReference type="ChEBI" id="CHEBI:57597"/>
    </ligand>
</feature>
<dbReference type="SUPFAM" id="SSF51735">
    <property type="entry name" value="NAD(P)-binding Rossmann-fold domains"/>
    <property type="match status" value="1"/>
</dbReference>
<dbReference type="Pfam" id="PF01210">
    <property type="entry name" value="NAD_Gly3P_dh_N"/>
    <property type="match status" value="1"/>
</dbReference>
<evidence type="ECO:0000256" key="12">
    <source>
        <dbReference type="PIRSR" id="PIRSR000114-2"/>
    </source>
</evidence>
<feature type="binding site" evidence="10">
    <location>
        <position position="272"/>
    </location>
    <ligand>
        <name>sn-glycerol 3-phosphate</name>
        <dbReference type="ChEBI" id="CHEBI:57597"/>
    </ligand>
</feature>
<dbReference type="GO" id="GO:0046167">
    <property type="term" value="P:glycerol-3-phosphate biosynthetic process"/>
    <property type="evidence" value="ECO:0007669"/>
    <property type="project" value="UniProtKB-UniRule"/>
</dbReference>
<dbReference type="GO" id="GO:0005975">
    <property type="term" value="P:carbohydrate metabolic process"/>
    <property type="evidence" value="ECO:0007669"/>
    <property type="project" value="InterPro"/>
</dbReference>
<evidence type="ECO:0000259" key="17">
    <source>
        <dbReference type="Pfam" id="PF07479"/>
    </source>
</evidence>
<dbReference type="InterPro" id="IPR006109">
    <property type="entry name" value="G3P_DH_NAD-dep_C"/>
</dbReference>
<dbReference type="GO" id="GO:0047952">
    <property type="term" value="F:glycerol-3-phosphate dehydrogenase [NAD(P)+] activity"/>
    <property type="evidence" value="ECO:0007669"/>
    <property type="project" value="UniProtKB-UniRule"/>
</dbReference>
<evidence type="ECO:0000256" key="3">
    <source>
        <dbReference type="ARBA" id="ARBA00022741"/>
    </source>
</evidence>
<keyword evidence="6 10" id="KW-0520">NAD</keyword>
<feature type="binding site" evidence="10">
    <location>
        <position position="119"/>
    </location>
    <ligand>
        <name>NADPH</name>
        <dbReference type="ChEBI" id="CHEBI:57783"/>
    </ligand>
</feature>
<dbReference type="PANTHER" id="PTHR11728">
    <property type="entry name" value="GLYCEROL-3-PHOSPHATE DEHYDROGENASE"/>
    <property type="match status" value="1"/>
</dbReference>
<evidence type="ECO:0000256" key="13">
    <source>
        <dbReference type="PIRSR" id="PIRSR000114-3"/>
    </source>
</evidence>
<dbReference type="GO" id="GO:0006650">
    <property type="term" value="P:glycerophospholipid metabolic process"/>
    <property type="evidence" value="ECO:0007669"/>
    <property type="project" value="UniProtKB-UniRule"/>
</dbReference>
<gene>
    <name evidence="10" type="primary">gpsA</name>
    <name evidence="18" type="ORF">CCR87_05565</name>
</gene>
<comment type="catalytic activity">
    <reaction evidence="10 15">
        <text>sn-glycerol 3-phosphate + NADP(+) = dihydroxyacetone phosphate + NADPH + H(+)</text>
        <dbReference type="Rhea" id="RHEA:11096"/>
        <dbReference type="ChEBI" id="CHEBI:15378"/>
        <dbReference type="ChEBI" id="CHEBI:57597"/>
        <dbReference type="ChEBI" id="CHEBI:57642"/>
        <dbReference type="ChEBI" id="CHEBI:57783"/>
        <dbReference type="ChEBI" id="CHEBI:58349"/>
        <dbReference type="EC" id="1.1.1.94"/>
    </reaction>
</comment>
<feature type="binding site" evidence="10">
    <location>
        <position position="297"/>
    </location>
    <ligand>
        <name>NADPH</name>
        <dbReference type="ChEBI" id="CHEBI:57783"/>
    </ligand>
</feature>
<dbReference type="GO" id="GO:0051287">
    <property type="term" value="F:NAD binding"/>
    <property type="evidence" value="ECO:0007669"/>
    <property type="project" value="InterPro"/>
</dbReference>
<dbReference type="PIRSF" id="PIRSF000114">
    <property type="entry name" value="Glycerol-3-P_dh"/>
    <property type="match status" value="1"/>
</dbReference>
<evidence type="ECO:0000259" key="16">
    <source>
        <dbReference type="Pfam" id="PF01210"/>
    </source>
</evidence>
<feature type="binding site" evidence="10">
    <location>
        <position position="262"/>
    </location>
    <ligand>
        <name>sn-glycerol 3-phosphate</name>
        <dbReference type="ChEBI" id="CHEBI:57597"/>
    </ligand>
</feature>
<keyword evidence="4 10" id="KW-0521">NADP</keyword>
<dbReference type="GO" id="GO:0005829">
    <property type="term" value="C:cytosol"/>
    <property type="evidence" value="ECO:0007669"/>
    <property type="project" value="TreeGrafter"/>
</dbReference>
<keyword evidence="8 10" id="KW-0594">Phospholipid biosynthesis</keyword>
<keyword evidence="10" id="KW-0963">Cytoplasm</keyword>
<dbReference type="Gene3D" id="1.10.1040.10">
    <property type="entry name" value="N-(1-d-carboxylethyl)-l-norvaline Dehydrogenase, domain 2"/>
    <property type="match status" value="1"/>
</dbReference>
<dbReference type="AlphaFoldDB" id="A0A934WIG4"/>
<feature type="binding site" evidence="10">
    <location>
        <position position="209"/>
    </location>
    <ligand>
        <name>sn-glycerol 3-phosphate</name>
        <dbReference type="ChEBI" id="CHEBI:57597"/>
    </ligand>
</feature>
<evidence type="ECO:0000256" key="15">
    <source>
        <dbReference type="RuleBase" id="RU000439"/>
    </source>
</evidence>
<evidence type="ECO:0000256" key="1">
    <source>
        <dbReference type="ARBA" id="ARBA00011009"/>
    </source>
</evidence>
<dbReference type="SUPFAM" id="SSF48179">
    <property type="entry name" value="6-phosphogluconate dehydrogenase C-terminal domain-like"/>
    <property type="match status" value="1"/>
</dbReference>
<name>A0A934WIG4_9RHOB</name>
<reference evidence="18" key="1">
    <citation type="submission" date="2017-05" db="EMBL/GenBank/DDBJ databases">
        <authorList>
            <person name="Imhoff J.F."/>
            <person name="Rahn T."/>
            <person name="Kuenzel S."/>
            <person name="Neulinger S.C."/>
        </authorList>
    </citation>
    <scope>NUCLEOTIDE SEQUENCE</scope>
    <source>
        <strain evidence="18">LMG 28126</strain>
    </source>
</reference>
<dbReference type="PANTHER" id="PTHR11728:SF1">
    <property type="entry name" value="GLYCEROL-3-PHOSPHATE DEHYDROGENASE [NAD(+)] 2, CHLOROPLASTIC"/>
    <property type="match status" value="1"/>
</dbReference>
<feature type="binding site" evidence="10">
    <location>
        <position position="62"/>
    </location>
    <ligand>
        <name>NADPH</name>
        <dbReference type="ChEBI" id="CHEBI:57783"/>
    </ligand>
</feature>
<accession>A0A934WIG4</accession>
<organism evidence="18 19">
    <name type="scientific">Rhodobaculum claviforme</name>
    <dbReference type="NCBI Taxonomy" id="1549854"/>
    <lineage>
        <taxon>Bacteria</taxon>
        <taxon>Pseudomonadati</taxon>
        <taxon>Pseudomonadota</taxon>
        <taxon>Alphaproteobacteria</taxon>
        <taxon>Rhodobacterales</taxon>
        <taxon>Paracoccaceae</taxon>
        <taxon>Rhodobaculum</taxon>
    </lineage>
</organism>
<sequence length="374" mass="39045">MEAAVDISTIPAPYGRITVLGGGAWGTALAVVAARAGREVRLWMRDARQAEATARTRHNPRYLRKTALPDGLEAMSDLAAALAGTEAVLLVTPSVTVRDMAARAAPLLPAGVPIFVCAKGIEAETGLLMSQVAEQAAPGRPIGTVTGPTFASETAAGHPTAVTVACTTGPDVPPAQRPAARMALSLTTDTFRPYVSDDLVGVEVGGAVKNVIAIACGILAGAGFGENTRAAIITRGLDEIKELAVRLGGRRETVTGLGGLGDLMLTCSSPQSRNFSYGFQRGQGVAEGAVFDGAPVVVEGRFNAVTVTDLARRLELNMPICEMVREIVADGRPIGEAFAAYWSRPLMAEPRAMDLTFPHPAEDAAARRFGEMMP</sequence>
<comment type="caution">
    <text evidence="10">Lacks conserved residue(s) required for the propagation of feature annotation.</text>
</comment>
<evidence type="ECO:0000256" key="8">
    <source>
        <dbReference type="ARBA" id="ARBA00023209"/>
    </source>
</evidence>
<dbReference type="InterPro" id="IPR006168">
    <property type="entry name" value="G3P_DH_NAD-dep"/>
</dbReference>
<comment type="catalytic activity">
    <reaction evidence="10">
        <text>sn-glycerol 3-phosphate + NAD(+) = dihydroxyacetone phosphate + NADH + H(+)</text>
        <dbReference type="Rhea" id="RHEA:11092"/>
        <dbReference type="ChEBI" id="CHEBI:15378"/>
        <dbReference type="ChEBI" id="CHEBI:57540"/>
        <dbReference type="ChEBI" id="CHEBI:57597"/>
        <dbReference type="ChEBI" id="CHEBI:57642"/>
        <dbReference type="ChEBI" id="CHEBI:57945"/>
        <dbReference type="EC" id="1.1.1.94"/>
    </reaction>
</comment>
<comment type="caution">
    <text evidence="18">The sequence shown here is derived from an EMBL/GenBank/DDBJ whole genome shotgun (WGS) entry which is preliminary data.</text>
</comment>
<evidence type="ECO:0000313" key="18">
    <source>
        <dbReference type="EMBL" id="MBK5926821.1"/>
    </source>
</evidence>
<feature type="binding site" evidence="10">
    <location>
        <position position="149"/>
    </location>
    <ligand>
        <name>sn-glycerol 3-phosphate</name>
        <dbReference type="ChEBI" id="CHEBI:57597"/>
    </ligand>
</feature>
<comment type="similarity">
    <text evidence="1 10 14">Belongs to the NAD-dependent glycerol-3-phosphate dehydrogenase family.</text>
</comment>
<evidence type="ECO:0000256" key="4">
    <source>
        <dbReference type="ARBA" id="ARBA00022857"/>
    </source>
</evidence>
<dbReference type="FunFam" id="3.40.50.720:FF:000019">
    <property type="entry name" value="Glycerol-3-phosphate dehydrogenase [NAD(P)+]"/>
    <property type="match status" value="1"/>
</dbReference>
<keyword evidence="5 10" id="KW-0560">Oxidoreductase</keyword>
<feature type="binding site" evidence="10">
    <location>
        <position position="151"/>
    </location>
    <ligand>
        <name>NADPH</name>
        <dbReference type="ChEBI" id="CHEBI:57783"/>
    </ligand>
</feature>
<keyword evidence="2 10" id="KW-0444">Lipid biosynthesis</keyword>
<evidence type="ECO:0000256" key="2">
    <source>
        <dbReference type="ARBA" id="ARBA00022516"/>
    </source>
</evidence>
<keyword evidence="9 10" id="KW-1208">Phospholipid metabolism</keyword>
<dbReference type="GO" id="GO:0046168">
    <property type="term" value="P:glycerol-3-phosphate catabolic process"/>
    <property type="evidence" value="ECO:0007669"/>
    <property type="project" value="InterPro"/>
</dbReference>
<feature type="binding site" evidence="10">
    <location>
        <position position="119"/>
    </location>
    <ligand>
        <name>sn-glycerol 3-phosphate</name>
        <dbReference type="ChEBI" id="CHEBI:57597"/>
    </ligand>
</feature>
<dbReference type="Proteomes" id="UP000706333">
    <property type="component" value="Unassembled WGS sequence"/>
</dbReference>
<dbReference type="InterPro" id="IPR008927">
    <property type="entry name" value="6-PGluconate_DH-like_C_sf"/>
</dbReference>
<feature type="binding site" evidence="10">
    <location>
        <position position="273"/>
    </location>
    <ligand>
        <name>NADPH</name>
        <dbReference type="ChEBI" id="CHEBI:57783"/>
    </ligand>
</feature>
<keyword evidence="19" id="KW-1185">Reference proteome</keyword>
<dbReference type="GO" id="GO:0008654">
    <property type="term" value="P:phospholipid biosynthetic process"/>
    <property type="evidence" value="ECO:0007669"/>
    <property type="project" value="UniProtKB-KW"/>
</dbReference>
<evidence type="ECO:0000256" key="11">
    <source>
        <dbReference type="PIRSR" id="PIRSR000114-1"/>
    </source>
</evidence>
<evidence type="ECO:0000256" key="14">
    <source>
        <dbReference type="RuleBase" id="RU000437"/>
    </source>
</evidence>
<dbReference type="InterPro" id="IPR011128">
    <property type="entry name" value="G3P_DH_NAD-dep_N"/>
</dbReference>
<evidence type="ECO:0000256" key="6">
    <source>
        <dbReference type="ARBA" id="ARBA00023027"/>
    </source>
</evidence>
<feature type="binding site" evidence="13">
    <location>
        <position position="273"/>
    </location>
    <ligand>
        <name>NAD(+)</name>
        <dbReference type="ChEBI" id="CHEBI:57540"/>
    </ligand>
</feature>
<dbReference type="NCBIfam" id="NF000942">
    <property type="entry name" value="PRK00094.1-4"/>
    <property type="match status" value="1"/>
</dbReference>
<dbReference type="NCBIfam" id="NF000940">
    <property type="entry name" value="PRK00094.1-2"/>
    <property type="match status" value="1"/>
</dbReference>
<keyword evidence="3 10" id="KW-0547">Nucleotide-binding</keyword>
<feature type="binding site" evidence="10">
    <location>
        <position position="274"/>
    </location>
    <ligand>
        <name>sn-glycerol 3-phosphate</name>
        <dbReference type="ChEBI" id="CHEBI:57597"/>
    </ligand>
</feature>
<feature type="active site" description="Proton acceptor" evidence="10 11">
    <location>
        <position position="209"/>
    </location>
</feature>
<comment type="pathway">
    <text evidence="10">Membrane lipid metabolism; glycerophospholipid metabolism.</text>
</comment>
<dbReference type="InterPro" id="IPR013328">
    <property type="entry name" value="6PGD_dom2"/>
</dbReference>
<feature type="binding site" evidence="10">
    <location>
        <position position="25"/>
    </location>
    <ligand>
        <name>NADPH</name>
        <dbReference type="ChEBI" id="CHEBI:57783"/>
    </ligand>
</feature>
<feature type="binding site" evidence="10">
    <location>
        <position position="273"/>
    </location>
    <ligand>
        <name>sn-glycerol 3-phosphate</name>
        <dbReference type="ChEBI" id="CHEBI:57597"/>
    </ligand>
</feature>
<feature type="domain" description="Glycerol-3-phosphate dehydrogenase NAD-dependent C-terminal" evidence="17">
    <location>
        <begin position="198"/>
        <end position="337"/>
    </location>
</feature>